<reference evidence="1" key="1">
    <citation type="submission" date="2023-11" db="EMBL/GenBank/DDBJ databases">
        <authorList>
            <person name="Poullet M."/>
        </authorList>
    </citation>
    <scope>NUCLEOTIDE SEQUENCE</scope>
    <source>
        <strain evidence="1">E1834</strain>
    </source>
</reference>
<accession>A0ACB0XQ16</accession>
<dbReference type="EMBL" id="CAVMJV010000002">
    <property type="protein sequence ID" value="CAK5012488.1"/>
    <property type="molecule type" value="Genomic_DNA"/>
</dbReference>
<evidence type="ECO:0000313" key="2">
    <source>
        <dbReference type="Proteomes" id="UP001497535"/>
    </source>
</evidence>
<protein>
    <submittedName>
        <fullName evidence="1">Uncharacterized protein</fullName>
    </submittedName>
</protein>
<comment type="caution">
    <text evidence="1">The sequence shown here is derived from an EMBL/GenBank/DDBJ whole genome shotgun (WGS) entry which is preliminary data.</text>
</comment>
<organism evidence="1 2">
    <name type="scientific">Meloidogyne enterolobii</name>
    <name type="common">Root-knot nematode worm</name>
    <name type="synonym">Meloidogyne mayaguensis</name>
    <dbReference type="NCBI Taxonomy" id="390850"/>
    <lineage>
        <taxon>Eukaryota</taxon>
        <taxon>Metazoa</taxon>
        <taxon>Ecdysozoa</taxon>
        <taxon>Nematoda</taxon>
        <taxon>Chromadorea</taxon>
        <taxon>Rhabditida</taxon>
        <taxon>Tylenchina</taxon>
        <taxon>Tylenchomorpha</taxon>
        <taxon>Tylenchoidea</taxon>
        <taxon>Meloidogynidae</taxon>
        <taxon>Meloidogyninae</taxon>
        <taxon>Meloidogyne</taxon>
    </lineage>
</organism>
<dbReference type="Proteomes" id="UP001497535">
    <property type="component" value="Unassembled WGS sequence"/>
</dbReference>
<evidence type="ECO:0000313" key="1">
    <source>
        <dbReference type="EMBL" id="CAK5012488.1"/>
    </source>
</evidence>
<gene>
    <name evidence="1" type="ORF">MENTE1834_LOCUS2137</name>
</gene>
<proteinExistence type="predicted"/>
<keyword evidence="2" id="KW-1185">Reference proteome</keyword>
<name>A0ACB0XQ16_MELEN</name>
<sequence length="111" mass="13443">MRSIFFDFYIFPLKKFFPTRTQFFPILKFFPVSDNNPIFSVFNSYTIFSNDKIHKSYNDKIHKLKFFPVSDNNPIFPSLTPTPFFPMTKYINPLIKSFNIIYQLSWEIFNR</sequence>